<dbReference type="CDD" id="cd09993">
    <property type="entry name" value="HDAC_classIV"/>
    <property type="match status" value="1"/>
</dbReference>
<dbReference type="Proteomes" id="UP000324996">
    <property type="component" value="Unassembled WGS sequence"/>
</dbReference>
<comment type="caution">
    <text evidence="4">The sequence shown here is derived from an EMBL/GenBank/DDBJ whole genome shotgun (WGS) entry which is preliminary data.</text>
</comment>
<proteinExistence type="inferred from homology"/>
<evidence type="ECO:0000259" key="3">
    <source>
        <dbReference type="Pfam" id="PF00850"/>
    </source>
</evidence>
<dbReference type="SUPFAM" id="SSF52768">
    <property type="entry name" value="Arginase/deacetylase"/>
    <property type="match status" value="1"/>
</dbReference>
<dbReference type="PANTHER" id="PTHR10625">
    <property type="entry name" value="HISTONE DEACETYLASE HDAC1-RELATED"/>
    <property type="match status" value="1"/>
</dbReference>
<dbReference type="InterPro" id="IPR037138">
    <property type="entry name" value="His_deacetylse_dom_sf"/>
</dbReference>
<comment type="similarity">
    <text evidence="1">Belongs to the histone deacetylase family.</text>
</comment>
<sequence>MNKYGLLYARILASGFGQPLDVHQPPMADEAQLCRAHHPDYVRLVLSCSLSPAEEKRIGLPVNKAVVDRARLASGGTILAARLALAHGIACQTAGGSHHAHHDFGSGYCVFNDVAVAAAVMRAEGRVRRILIIDLDVHQGDGTAAIFRDVPEITTFSIHGDKNFPVRKARSDYDLALADGTGDEDYLDLVNSHIPRLIAAHHPELIFYNAGVDPHIDDRLGRFHLSREGLKARDCAVIDHCRGADIPLVTVVGGGYSNDLEALAGLHFMVIEAAARKMGFSAA</sequence>
<organism evidence="4 5">
    <name type="scientific">Iodidimonas nitroreducens</name>
    <dbReference type="NCBI Taxonomy" id="1236968"/>
    <lineage>
        <taxon>Bacteria</taxon>
        <taxon>Pseudomonadati</taxon>
        <taxon>Pseudomonadota</taxon>
        <taxon>Alphaproteobacteria</taxon>
        <taxon>Iodidimonadales</taxon>
        <taxon>Iodidimonadaceae</taxon>
        <taxon>Iodidimonas</taxon>
    </lineage>
</organism>
<dbReference type="InterPro" id="IPR000286">
    <property type="entry name" value="HDACs"/>
</dbReference>
<accession>A0A5A7N8M6</accession>
<dbReference type="PRINTS" id="PR01270">
    <property type="entry name" value="HDASUPER"/>
</dbReference>
<evidence type="ECO:0000256" key="2">
    <source>
        <dbReference type="ARBA" id="ARBA00022801"/>
    </source>
</evidence>
<gene>
    <name evidence="4" type="ORF">JCM17846_17860</name>
</gene>
<evidence type="ECO:0000313" key="5">
    <source>
        <dbReference type="Proteomes" id="UP000324996"/>
    </source>
</evidence>
<keyword evidence="2" id="KW-0378">Hydrolase</keyword>
<protein>
    <submittedName>
        <fullName evidence="4">Histone deacetylase</fullName>
    </submittedName>
</protein>
<dbReference type="GO" id="GO:0016787">
    <property type="term" value="F:hydrolase activity"/>
    <property type="evidence" value="ECO:0007669"/>
    <property type="project" value="UniProtKB-KW"/>
</dbReference>
<reference evidence="4 5" key="1">
    <citation type="submission" date="2019-09" db="EMBL/GenBank/DDBJ databases">
        <title>NBRP : Genome information of microbial organism related human and environment.</title>
        <authorList>
            <person name="Hattori M."/>
            <person name="Oshima K."/>
            <person name="Inaba H."/>
            <person name="Suda W."/>
            <person name="Sakamoto M."/>
            <person name="Iino T."/>
            <person name="Kitahara M."/>
            <person name="Oshida Y."/>
            <person name="Iida T."/>
            <person name="Kudo T."/>
            <person name="Itoh T."/>
            <person name="Ohkuma M."/>
        </authorList>
    </citation>
    <scope>NUCLEOTIDE SEQUENCE [LARGE SCALE GENOMIC DNA]</scope>
    <source>
        <strain evidence="4 5">Q-1</strain>
    </source>
</reference>
<dbReference type="GO" id="GO:0040029">
    <property type="term" value="P:epigenetic regulation of gene expression"/>
    <property type="evidence" value="ECO:0007669"/>
    <property type="project" value="TreeGrafter"/>
</dbReference>
<name>A0A5A7N8M6_9PROT</name>
<dbReference type="Pfam" id="PF00850">
    <property type="entry name" value="Hist_deacetyl"/>
    <property type="match status" value="1"/>
</dbReference>
<evidence type="ECO:0000256" key="1">
    <source>
        <dbReference type="ARBA" id="ARBA00005947"/>
    </source>
</evidence>
<dbReference type="EMBL" id="BKCN01000008">
    <property type="protein sequence ID" value="GER04104.1"/>
    <property type="molecule type" value="Genomic_DNA"/>
</dbReference>
<dbReference type="AlphaFoldDB" id="A0A5A7N8M6"/>
<dbReference type="InterPro" id="IPR044150">
    <property type="entry name" value="HDAC_classIV"/>
</dbReference>
<dbReference type="GO" id="GO:0004407">
    <property type="term" value="F:histone deacetylase activity"/>
    <property type="evidence" value="ECO:0007669"/>
    <property type="project" value="InterPro"/>
</dbReference>
<keyword evidence="5" id="KW-1185">Reference proteome</keyword>
<dbReference type="InterPro" id="IPR023801">
    <property type="entry name" value="His_deacetylse_dom"/>
</dbReference>
<evidence type="ECO:0000313" key="4">
    <source>
        <dbReference type="EMBL" id="GER04104.1"/>
    </source>
</evidence>
<dbReference type="Gene3D" id="3.40.800.20">
    <property type="entry name" value="Histone deacetylase domain"/>
    <property type="match status" value="1"/>
</dbReference>
<dbReference type="InterPro" id="IPR023696">
    <property type="entry name" value="Ureohydrolase_dom_sf"/>
</dbReference>
<feature type="domain" description="Histone deacetylase" evidence="3">
    <location>
        <begin position="7"/>
        <end position="259"/>
    </location>
</feature>
<dbReference type="PANTHER" id="PTHR10625:SF19">
    <property type="entry name" value="HISTONE DEACETYLASE 12"/>
    <property type="match status" value="1"/>
</dbReference>